<name>A0A1Y1VHN0_9FUNG</name>
<dbReference type="PANTHER" id="PTHR47106:SF1">
    <property type="entry name" value="COILED-COIL-HELIX-COILED-COIL-HELIX DOMAIN-CONTAINING PROTEIN 5"/>
    <property type="match status" value="1"/>
</dbReference>
<evidence type="ECO:0000313" key="2">
    <source>
        <dbReference type="EMBL" id="ORX55971.1"/>
    </source>
</evidence>
<accession>A0A1Y1VHN0</accession>
<dbReference type="PANTHER" id="PTHR47106">
    <property type="entry name" value="COILED-COIL-HELIX-COILED-COIL-HELIX DOMAIN-CONTAINING PROTEIN 5"/>
    <property type="match status" value="1"/>
</dbReference>
<reference evidence="2 3" key="2">
    <citation type="submission" date="2016-08" db="EMBL/GenBank/DDBJ databases">
        <title>Pervasive Adenine N6-methylation of Active Genes in Fungi.</title>
        <authorList>
            <consortium name="DOE Joint Genome Institute"/>
            <person name="Mondo S.J."/>
            <person name="Dannebaum R.O."/>
            <person name="Kuo R.C."/>
            <person name="Labutti K."/>
            <person name="Haridas S."/>
            <person name="Kuo A."/>
            <person name="Salamov A."/>
            <person name="Ahrendt S.R."/>
            <person name="Lipzen A."/>
            <person name="Sullivan W."/>
            <person name="Andreopoulos W.B."/>
            <person name="Clum A."/>
            <person name="Lindquist E."/>
            <person name="Daum C."/>
            <person name="Ramamoorthy G.K."/>
            <person name="Gryganskyi A."/>
            <person name="Culley D."/>
            <person name="Magnuson J.K."/>
            <person name="James T.Y."/>
            <person name="O'Malley M.A."/>
            <person name="Stajich J.E."/>
            <person name="Spatafora J.W."/>
            <person name="Visel A."/>
            <person name="Grigoriev I.V."/>
        </authorList>
    </citation>
    <scope>NUCLEOTIDE SEQUENCE [LARGE SCALE GENOMIC DNA]</scope>
    <source>
        <strain evidence="3">finn</strain>
    </source>
</reference>
<proteinExistence type="predicted"/>
<sequence>MESVINEVAEKCKKQLKAFAKCVDKHPSTYDCDCKKQKEAVQKCSEENSRLLKLINKHCKQQSVAYDNCVSNNKLNPESKCLEQFRALYLCSQVIQEGARTGDRLRKIERRNNRLNKTKA</sequence>
<gene>
    <name evidence="2" type="ORF">BCR36DRAFT_581132</name>
</gene>
<dbReference type="AlphaFoldDB" id="A0A1Y1VHN0"/>
<dbReference type="InterPro" id="IPR031731">
    <property type="entry name" value="CX9C"/>
</dbReference>
<dbReference type="Proteomes" id="UP000193719">
    <property type="component" value="Unassembled WGS sequence"/>
</dbReference>
<protein>
    <recommendedName>
        <fullName evidence="1">IMS import disulfide relay-system CHCH-CHCH-like Cx9C domain-containing protein</fullName>
    </recommendedName>
</protein>
<dbReference type="GO" id="GO:0005758">
    <property type="term" value="C:mitochondrial intermembrane space"/>
    <property type="evidence" value="ECO:0007669"/>
    <property type="project" value="TreeGrafter"/>
</dbReference>
<comment type="caution">
    <text evidence="2">The sequence shown here is derived from an EMBL/GenBank/DDBJ whole genome shotgun (WGS) entry which is preliminary data.</text>
</comment>
<dbReference type="InterPro" id="IPR052848">
    <property type="entry name" value="CHCH_domain-containing_protein"/>
</dbReference>
<reference evidence="2 3" key="1">
    <citation type="submission" date="2016-08" db="EMBL/GenBank/DDBJ databases">
        <title>Genomes of anaerobic fungi encode conserved fungal cellulosomes for biomass hydrolysis.</title>
        <authorList>
            <consortium name="DOE Joint Genome Institute"/>
            <person name="Haitjema C.H."/>
            <person name="Gilmore S.P."/>
            <person name="Henske J.K."/>
            <person name="Solomon K.V."/>
            <person name="De Groot R."/>
            <person name="Kuo A."/>
            <person name="Mondo S.J."/>
            <person name="Salamov A.A."/>
            <person name="Labutti K."/>
            <person name="Zhao Z."/>
            <person name="Chiniquy J."/>
            <person name="Barry K."/>
            <person name="Brewer H.M."/>
            <person name="Purvine S.O."/>
            <person name="Wright A.T."/>
            <person name="Boxma B."/>
            <person name="Van Alen T."/>
            <person name="Hackstein J.H."/>
            <person name="Baker S.E."/>
            <person name="Grigoriev I.V."/>
            <person name="O'Malley M.A."/>
        </authorList>
    </citation>
    <scope>NUCLEOTIDE SEQUENCE [LARGE SCALE GENOMIC DNA]</scope>
    <source>
        <strain evidence="3">finn</strain>
    </source>
</reference>
<evidence type="ECO:0000259" key="1">
    <source>
        <dbReference type="Pfam" id="PF16860"/>
    </source>
</evidence>
<dbReference type="Pfam" id="PF16860">
    <property type="entry name" value="CX9C"/>
    <property type="match status" value="2"/>
</dbReference>
<organism evidence="2 3">
    <name type="scientific">Piromyces finnis</name>
    <dbReference type="NCBI Taxonomy" id="1754191"/>
    <lineage>
        <taxon>Eukaryota</taxon>
        <taxon>Fungi</taxon>
        <taxon>Fungi incertae sedis</taxon>
        <taxon>Chytridiomycota</taxon>
        <taxon>Chytridiomycota incertae sedis</taxon>
        <taxon>Neocallimastigomycetes</taxon>
        <taxon>Neocallimastigales</taxon>
        <taxon>Neocallimastigaceae</taxon>
        <taxon>Piromyces</taxon>
    </lineage>
</organism>
<keyword evidence="3" id="KW-1185">Reference proteome</keyword>
<dbReference type="OrthoDB" id="2581252at2759"/>
<evidence type="ECO:0000313" key="3">
    <source>
        <dbReference type="Proteomes" id="UP000193719"/>
    </source>
</evidence>
<dbReference type="Gene3D" id="1.10.287.2900">
    <property type="match status" value="2"/>
</dbReference>
<dbReference type="EMBL" id="MCFH01000008">
    <property type="protein sequence ID" value="ORX55971.1"/>
    <property type="molecule type" value="Genomic_DNA"/>
</dbReference>
<dbReference type="GO" id="GO:0045333">
    <property type="term" value="P:cellular respiration"/>
    <property type="evidence" value="ECO:0007669"/>
    <property type="project" value="TreeGrafter"/>
</dbReference>
<feature type="domain" description="IMS import disulfide relay-system CHCH-CHCH-like Cx9C" evidence="1">
    <location>
        <begin position="6"/>
        <end position="48"/>
    </location>
</feature>
<feature type="domain" description="IMS import disulfide relay-system CHCH-CHCH-like Cx9C" evidence="1">
    <location>
        <begin position="52"/>
        <end position="92"/>
    </location>
</feature>